<name>U5ET74_9DIPT</name>
<keyword evidence="3" id="KW-0255">Endonuclease</keyword>
<dbReference type="GO" id="GO:0006309">
    <property type="term" value="P:apoptotic DNA fragmentation"/>
    <property type="evidence" value="ECO:0007669"/>
    <property type="project" value="TreeGrafter"/>
</dbReference>
<dbReference type="GO" id="GO:0000014">
    <property type="term" value="F:single-stranded DNA endodeoxyribonuclease activity"/>
    <property type="evidence" value="ECO:0007669"/>
    <property type="project" value="TreeGrafter"/>
</dbReference>
<keyword evidence="3" id="KW-0378">Hydrolase</keyword>
<dbReference type="InterPro" id="IPR001604">
    <property type="entry name" value="Endo_G_ENPP1-like_dom"/>
</dbReference>
<accession>U5ET74</accession>
<evidence type="ECO:0000259" key="7">
    <source>
        <dbReference type="SMART" id="SM00892"/>
    </source>
</evidence>
<proteinExistence type="evidence at transcript level"/>
<dbReference type="InterPro" id="IPR040255">
    <property type="entry name" value="Non-specific_endonuclease"/>
</dbReference>
<dbReference type="SUPFAM" id="SSF54060">
    <property type="entry name" value="His-Me finger endonucleases"/>
    <property type="match status" value="1"/>
</dbReference>
<feature type="binding site" evidence="5">
    <location>
        <position position="263"/>
    </location>
    <ligand>
        <name>Mg(2+)</name>
        <dbReference type="ChEBI" id="CHEBI:18420"/>
        <note>catalytic</note>
    </ligand>
</feature>
<evidence type="ECO:0000313" key="8">
    <source>
        <dbReference type="EMBL" id="JAB55361.1"/>
    </source>
</evidence>
<sequence>MKMLNFLIIIKIIYSIIFIEWVHCQCRINIQTDIAKNDPIFMTNKYQLMIPNGNQLTWKKNEITYLGCSEQRTNTFQTPKLIESQTTTSIKCVSDALFEINGQIFNSTDFECKIGITGDLNQTNKACAQGKGAIFEIGHDFRKSFNVFIVLIEVCYNMNTASVIYTQNVINGNASSVIESNRPTFKVNGVPSSVSPANSYMQTNQKLRFTTLLDNSSLADFYLNRTSYLARGHLSPDADMIYRSSQFSTYFYLNVAPQWQNVNAGNWYFIESAVRNKATALNEDLLIFNCVYDILKLPHNSGTLIPITLEDAGIEVPNWFIKIVLSNKLKASIAFVTSNNPFMERFTKSDLLCNDICQPTKWNTVLKQSADITKGYTICCNVNELRGKINFIGSEWITPNILNY</sequence>
<evidence type="ECO:0000256" key="4">
    <source>
        <dbReference type="PIRSR" id="PIRSR640255-1"/>
    </source>
</evidence>
<keyword evidence="5" id="KW-0479">Metal-binding</keyword>
<evidence type="ECO:0000256" key="3">
    <source>
        <dbReference type="ARBA" id="ARBA00022759"/>
    </source>
</evidence>
<feature type="signal peptide" evidence="6">
    <location>
        <begin position="1"/>
        <end position="24"/>
    </location>
</feature>
<comment type="similarity">
    <text evidence="1">Belongs to the DNA/RNA non-specific endonuclease family.</text>
</comment>
<feature type="chain" id="PRO_5004660067" evidence="6">
    <location>
        <begin position="25"/>
        <end position="404"/>
    </location>
</feature>
<dbReference type="Gene3D" id="3.40.570.10">
    <property type="entry name" value="Extracellular Endonuclease, subunit A"/>
    <property type="match status" value="1"/>
</dbReference>
<keyword evidence="6" id="KW-0732">Signal</keyword>
<evidence type="ECO:0000256" key="5">
    <source>
        <dbReference type="PIRSR" id="PIRSR640255-2"/>
    </source>
</evidence>
<feature type="active site" description="Proton acceptor" evidence="4">
    <location>
        <position position="233"/>
    </location>
</feature>
<dbReference type="GO" id="GO:0003676">
    <property type="term" value="F:nucleic acid binding"/>
    <property type="evidence" value="ECO:0007669"/>
    <property type="project" value="InterPro"/>
</dbReference>
<dbReference type="GO" id="GO:0046872">
    <property type="term" value="F:metal ion binding"/>
    <property type="evidence" value="ECO:0007669"/>
    <property type="project" value="UniProtKB-KW"/>
</dbReference>
<dbReference type="GO" id="GO:0005743">
    <property type="term" value="C:mitochondrial inner membrane"/>
    <property type="evidence" value="ECO:0007669"/>
    <property type="project" value="TreeGrafter"/>
</dbReference>
<dbReference type="AlphaFoldDB" id="U5ET74"/>
<keyword evidence="2" id="KW-0540">Nuclease</keyword>
<dbReference type="GO" id="GO:0004521">
    <property type="term" value="F:RNA endonuclease activity"/>
    <property type="evidence" value="ECO:0007669"/>
    <property type="project" value="TreeGrafter"/>
</dbReference>
<dbReference type="PANTHER" id="PTHR13966:SF17">
    <property type="entry name" value="ENDONUCLEASE-RELATED"/>
    <property type="match status" value="1"/>
</dbReference>
<reference evidence="8" key="1">
    <citation type="journal article" date="2014" name="Insect Biochem. Mol. Biol.">
        <title>An insight into the sialome of the frog biting fly, Corethrella appendiculata.</title>
        <authorList>
            <person name="Ribeiro J.M.C."/>
            <person name="Chagas A.C."/>
            <person name="Pham V.M."/>
            <person name="Lounibos L.P."/>
            <person name="Calvo E."/>
        </authorList>
    </citation>
    <scope>NUCLEOTIDE SEQUENCE</scope>
    <source>
        <tissue evidence="8">Salivary glands</tissue>
    </source>
</reference>
<evidence type="ECO:0000256" key="1">
    <source>
        <dbReference type="ARBA" id="ARBA00010052"/>
    </source>
</evidence>
<dbReference type="InterPro" id="IPR044929">
    <property type="entry name" value="DNA/RNA_non-sp_Endonuclease_sf"/>
</dbReference>
<dbReference type="SMART" id="SM00892">
    <property type="entry name" value="Endonuclease_NS"/>
    <property type="match status" value="1"/>
</dbReference>
<dbReference type="Pfam" id="PF01223">
    <property type="entry name" value="Endonuclease_NS"/>
    <property type="match status" value="1"/>
</dbReference>
<evidence type="ECO:0000256" key="2">
    <source>
        <dbReference type="ARBA" id="ARBA00022722"/>
    </source>
</evidence>
<evidence type="ECO:0000256" key="6">
    <source>
        <dbReference type="SAM" id="SignalP"/>
    </source>
</evidence>
<organism evidence="8">
    <name type="scientific">Corethrella appendiculata</name>
    <dbReference type="NCBI Taxonomy" id="1370023"/>
    <lineage>
        <taxon>Eukaryota</taxon>
        <taxon>Metazoa</taxon>
        <taxon>Ecdysozoa</taxon>
        <taxon>Arthropoda</taxon>
        <taxon>Hexapoda</taxon>
        <taxon>Insecta</taxon>
        <taxon>Pterygota</taxon>
        <taxon>Neoptera</taxon>
        <taxon>Endopterygota</taxon>
        <taxon>Diptera</taxon>
        <taxon>Nematocera</taxon>
        <taxon>Culicoidea</taxon>
        <taxon>Chaoboridae</taxon>
        <taxon>Corethrella</taxon>
    </lineage>
</organism>
<feature type="domain" description="DNA/RNA non-specific endonuclease/pyrophosphatase/phosphodiesterase" evidence="7">
    <location>
        <begin position="148"/>
        <end position="385"/>
    </location>
</feature>
<dbReference type="EMBL" id="GANO01004510">
    <property type="protein sequence ID" value="JAB55361.1"/>
    <property type="molecule type" value="mRNA"/>
</dbReference>
<dbReference type="GO" id="GO:0005634">
    <property type="term" value="C:nucleus"/>
    <property type="evidence" value="ECO:0007669"/>
    <property type="project" value="TreeGrafter"/>
</dbReference>
<dbReference type="PANTHER" id="PTHR13966">
    <property type="entry name" value="ENDONUCLEASE RELATED"/>
    <property type="match status" value="1"/>
</dbReference>
<protein>
    <submittedName>
        <fullName evidence="8">Putative deoxyribonuclease i</fullName>
    </submittedName>
</protein>
<dbReference type="InterPro" id="IPR044925">
    <property type="entry name" value="His-Me_finger_sf"/>
</dbReference>